<evidence type="ECO:0000256" key="4">
    <source>
        <dbReference type="ARBA" id="ARBA00023002"/>
    </source>
</evidence>
<evidence type="ECO:0000256" key="1">
    <source>
        <dbReference type="ARBA" id="ARBA00005122"/>
    </source>
</evidence>
<dbReference type="PRINTS" id="PR00385">
    <property type="entry name" value="P450"/>
</dbReference>
<dbReference type="SUPFAM" id="SSF48264">
    <property type="entry name" value="Cytochrome P450"/>
    <property type="match status" value="1"/>
</dbReference>
<evidence type="ECO:0000256" key="6">
    <source>
        <dbReference type="ARBA" id="ARBA00023059"/>
    </source>
</evidence>
<sequence>MTPLQLCSVALALFTFFIWLHGIRSSSIRLKLLAIVGNLPSRVSDLRRFHDWVTDLAILNGGTFRLDTPWKARVLTANPDNIEYVLRTRYHNFGKGDSFKDIFRDLFGDSIFVSEGERFAQLNKSVAMAVASAAFRSTAAVAVPAAVHQKLLPLLRQACEKPTVVDLQDVFLRLAFDIVCVVGFGEDPASLSPDLPPIPFLEAYESAVKVSMYRTLMPPLIWKAMRFFNLGEERRLRRDLQIVYGYMDGVLARRKFDDGSHGAGQFSDIVSAFLHFERENGRHHSYRSLPSLFVNQILAGTETVSVGLTWFFWVLARHPESEAQILAEIRDIVKQRADPESRDEYDPSPFSLEEVKEMHYLHAALSESLRLYPPIPNEITEAAQDDVLPDGTAVKKGTQLVYLIYATGRLENVWGKDCREFKPERWLKNGRFVRESDFKFPVFNGGPRRCTGREFAYWQMKWVAASVVVRYGVKIVDPRQPVPKFTMALAMRHGLLATLHRRGKESE</sequence>
<keyword evidence="6" id="KW-0876">Taxol biosynthesis</keyword>
<comment type="pathway">
    <text evidence="1">Alkaloid biosynthesis; taxol biosynthesis.</text>
</comment>
<dbReference type="Pfam" id="PF00067">
    <property type="entry name" value="p450"/>
    <property type="match status" value="1"/>
</dbReference>
<dbReference type="EMBL" id="GCHU01012395">
    <property type="protein sequence ID" value="JAG87465.1"/>
    <property type="molecule type" value="Transcribed_RNA"/>
</dbReference>
<comment type="cofactor">
    <cofactor evidence="7">
        <name>heme</name>
        <dbReference type="ChEBI" id="CHEBI:30413"/>
    </cofactor>
</comment>
<proteinExistence type="inferred from homology"/>
<dbReference type="UniPathway" id="UPA00842"/>
<dbReference type="PANTHER" id="PTHR24296">
    <property type="entry name" value="CYTOCHROME P450"/>
    <property type="match status" value="1"/>
</dbReference>
<evidence type="ECO:0000313" key="8">
    <source>
        <dbReference type="EMBL" id="JAG87465.1"/>
    </source>
</evidence>
<dbReference type="InterPro" id="IPR002401">
    <property type="entry name" value="Cyt_P450_E_grp-I"/>
</dbReference>
<dbReference type="GO" id="GO:0042617">
    <property type="term" value="P:paclitaxel biosynthetic process"/>
    <property type="evidence" value="ECO:0007669"/>
    <property type="project" value="UniProtKB-UniPathway"/>
</dbReference>
<evidence type="ECO:0000256" key="2">
    <source>
        <dbReference type="ARBA" id="ARBA00010617"/>
    </source>
</evidence>
<dbReference type="PRINTS" id="PR00463">
    <property type="entry name" value="EP450I"/>
</dbReference>
<dbReference type="GO" id="GO:0020037">
    <property type="term" value="F:heme binding"/>
    <property type="evidence" value="ECO:0007669"/>
    <property type="project" value="InterPro"/>
</dbReference>
<protein>
    <submittedName>
        <fullName evidence="8">TSA: Wollemia nobilis Ref_Wollemi_Transcript_12470_1916 transcribed RNA sequence</fullName>
    </submittedName>
</protein>
<organism evidence="8">
    <name type="scientific">Wollemia nobilis</name>
    <dbReference type="NCBI Taxonomy" id="56998"/>
    <lineage>
        <taxon>Eukaryota</taxon>
        <taxon>Viridiplantae</taxon>
        <taxon>Streptophyta</taxon>
        <taxon>Embryophyta</taxon>
        <taxon>Tracheophyta</taxon>
        <taxon>Spermatophyta</taxon>
        <taxon>Pinopsida</taxon>
        <taxon>Pinidae</taxon>
        <taxon>Conifers II</taxon>
        <taxon>Araucariales</taxon>
        <taxon>Araucariaceae</taxon>
        <taxon>Wollemia</taxon>
    </lineage>
</organism>
<accession>A0A0C9QRV8</accession>
<dbReference type="Gene3D" id="1.10.630.10">
    <property type="entry name" value="Cytochrome P450"/>
    <property type="match status" value="1"/>
</dbReference>
<dbReference type="InterPro" id="IPR036396">
    <property type="entry name" value="Cyt_P450_sf"/>
</dbReference>
<dbReference type="CDD" id="cd11064">
    <property type="entry name" value="CYP86A"/>
    <property type="match status" value="1"/>
</dbReference>
<evidence type="ECO:0000256" key="7">
    <source>
        <dbReference type="PIRSR" id="PIRSR602401-1"/>
    </source>
</evidence>
<keyword evidence="5 7" id="KW-0408">Iron</keyword>
<keyword evidence="7" id="KW-0349">Heme</keyword>
<name>A0A0C9QRV8_9CONI</name>
<reference evidence="8" key="1">
    <citation type="submission" date="2015-02" db="EMBL/GenBank/DDBJ databases">
        <title>A transcriptome of Wollemia nobilis - a relic of Gondwana.</title>
        <authorList>
            <person name="Chia J.Y."/>
            <person name="Leong Y.S."/>
            <person name="Abdul Karim S."/>
            <person name="Wan Azmi N."/>
            <person name="Hercus R."/>
            <person name="Croft L."/>
        </authorList>
    </citation>
    <scope>NUCLEOTIDE SEQUENCE</scope>
    <source>
        <strain evidence="8">MaeBrown</strain>
        <tissue evidence="8">Leaf</tissue>
    </source>
</reference>
<dbReference type="GO" id="GO:0004497">
    <property type="term" value="F:monooxygenase activity"/>
    <property type="evidence" value="ECO:0007669"/>
    <property type="project" value="InterPro"/>
</dbReference>
<dbReference type="GO" id="GO:0005506">
    <property type="term" value="F:iron ion binding"/>
    <property type="evidence" value="ECO:0007669"/>
    <property type="project" value="InterPro"/>
</dbReference>
<keyword evidence="3 7" id="KW-0479">Metal-binding</keyword>
<evidence type="ECO:0000256" key="5">
    <source>
        <dbReference type="ARBA" id="ARBA00023004"/>
    </source>
</evidence>
<comment type="similarity">
    <text evidence="2">Belongs to the cytochrome P450 family.</text>
</comment>
<keyword evidence="4" id="KW-0560">Oxidoreductase</keyword>
<dbReference type="InterPro" id="IPR001128">
    <property type="entry name" value="Cyt_P450"/>
</dbReference>
<dbReference type="AlphaFoldDB" id="A0A0C9QRV8"/>
<evidence type="ECO:0000256" key="3">
    <source>
        <dbReference type="ARBA" id="ARBA00022723"/>
    </source>
</evidence>
<dbReference type="GO" id="GO:0016705">
    <property type="term" value="F:oxidoreductase activity, acting on paired donors, with incorporation or reduction of molecular oxygen"/>
    <property type="evidence" value="ECO:0007669"/>
    <property type="project" value="InterPro"/>
</dbReference>
<feature type="binding site" description="axial binding residue" evidence="7">
    <location>
        <position position="450"/>
    </location>
    <ligand>
        <name>heme</name>
        <dbReference type="ChEBI" id="CHEBI:30413"/>
    </ligand>
    <ligandPart>
        <name>Fe</name>
        <dbReference type="ChEBI" id="CHEBI:18248"/>
    </ligandPart>
</feature>